<feature type="transmembrane region" description="Helical" evidence="1">
    <location>
        <begin position="238"/>
        <end position="257"/>
    </location>
</feature>
<name>A0A1M6A4H2_9FLAO</name>
<sequence length="310" mass="35879">MISSFFGKTKPINYIILLVFLFVFYWYVHFSWLQSTFEPQKFLGQAGILGLLMLSIFLVNFILKKNKITGGNSLAILFYTLLVVIFPATLADHNAIIASFFLLLAIRRLLSFKSLKNLKLKIFDASFWIMMASLFYDWAILYLLVVYIAIYFYEAKNIRNWLVPLVAVIAHILITMAYLVLTDNMDFMLGHYQLDFHFDQEYFLELRHSFRFGTYVFLSLLLAVLGFIKLSNVGVGKLVLLRLIVLWFLTGLMIKVLKSSQEVKPIMLTFFPGVVFIANYVEGIKKKKIREMVLWAAIILSFVVFVTASL</sequence>
<evidence type="ECO:0000313" key="3">
    <source>
        <dbReference type="Proteomes" id="UP000184231"/>
    </source>
</evidence>
<proteinExistence type="predicted"/>
<keyword evidence="1" id="KW-0472">Membrane</keyword>
<organism evidence="2 3">
    <name type="scientific">Arenibacter nanhaiticus</name>
    <dbReference type="NCBI Taxonomy" id="558155"/>
    <lineage>
        <taxon>Bacteria</taxon>
        <taxon>Pseudomonadati</taxon>
        <taxon>Bacteroidota</taxon>
        <taxon>Flavobacteriia</taxon>
        <taxon>Flavobacteriales</taxon>
        <taxon>Flavobacteriaceae</taxon>
        <taxon>Arenibacter</taxon>
    </lineage>
</organism>
<feature type="transmembrane region" description="Helical" evidence="1">
    <location>
        <begin position="293"/>
        <end position="309"/>
    </location>
</feature>
<dbReference type="STRING" id="558155.SAMN04487911_10174"/>
<evidence type="ECO:0000313" key="2">
    <source>
        <dbReference type="EMBL" id="SHI31295.1"/>
    </source>
</evidence>
<feature type="transmembrane region" description="Helical" evidence="1">
    <location>
        <begin position="263"/>
        <end position="281"/>
    </location>
</feature>
<feature type="transmembrane region" description="Helical" evidence="1">
    <location>
        <begin position="12"/>
        <end position="30"/>
    </location>
</feature>
<dbReference type="Pfam" id="PF19992">
    <property type="entry name" value="DUF6427"/>
    <property type="match status" value="1"/>
</dbReference>
<dbReference type="RefSeq" id="WP_072762654.1">
    <property type="nucleotide sequence ID" value="NZ_FQYX01000001.1"/>
</dbReference>
<protein>
    <recommendedName>
        <fullName evidence="4">EpsG family protein</fullName>
    </recommendedName>
</protein>
<keyword evidence="1" id="KW-0812">Transmembrane</keyword>
<dbReference type="Proteomes" id="UP000184231">
    <property type="component" value="Unassembled WGS sequence"/>
</dbReference>
<keyword evidence="3" id="KW-1185">Reference proteome</keyword>
<evidence type="ECO:0008006" key="4">
    <source>
        <dbReference type="Google" id="ProtNLM"/>
    </source>
</evidence>
<accession>A0A1M6A4H2</accession>
<keyword evidence="1" id="KW-1133">Transmembrane helix</keyword>
<dbReference type="AlphaFoldDB" id="A0A1M6A4H2"/>
<feature type="transmembrane region" description="Helical" evidence="1">
    <location>
        <begin position="42"/>
        <end position="63"/>
    </location>
</feature>
<evidence type="ECO:0000256" key="1">
    <source>
        <dbReference type="SAM" id="Phobius"/>
    </source>
</evidence>
<dbReference type="InterPro" id="IPR045625">
    <property type="entry name" value="DUF6427"/>
</dbReference>
<reference evidence="2 3" key="1">
    <citation type="submission" date="2016-11" db="EMBL/GenBank/DDBJ databases">
        <authorList>
            <person name="Jaros S."/>
            <person name="Januszkiewicz K."/>
            <person name="Wedrychowicz H."/>
        </authorList>
    </citation>
    <scope>NUCLEOTIDE SEQUENCE [LARGE SCALE GENOMIC DNA]</scope>
    <source>
        <strain evidence="2 3">CGMCC 1.8863</strain>
    </source>
</reference>
<gene>
    <name evidence="2" type="ORF">SAMN04487911_10174</name>
</gene>
<feature type="transmembrane region" description="Helical" evidence="1">
    <location>
        <begin position="212"/>
        <end position="231"/>
    </location>
</feature>
<feature type="transmembrane region" description="Helical" evidence="1">
    <location>
        <begin position="162"/>
        <end position="181"/>
    </location>
</feature>
<dbReference type="EMBL" id="FQYX01000001">
    <property type="protein sequence ID" value="SHI31295.1"/>
    <property type="molecule type" value="Genomic_DNA"/>
</dbReference>
<feature type="transmembrane region" description="Helical" evidence="1">
    <location>
        <begin position="126"/>
        <end position="150"/>
    </location>
</feature>
<dbReference type="OrthoDB" id="1439867at2"/>
<feature type="transmembrane region" description="Helical" evidence="1">
    <location>
        <begin position="75"/>
        <end position="106"/>
    </location>
</feature>